<comment type="caution">
    <text evidence="1">The sequence shown here is derived from an EMBL/GenBank/DDBJ whole genome shotgun (WGS) entry which is preliminary data.</text>
</comment>
<dbReference type="SUPFAM" id="SSF81901">
    <property type="entry name" value="HCP-like"/>
    <property type="match status" value="1"/>
</dbReference>
<name>A0ABV3QI71_9GAMM</name>
<protein>
    <recommendedName>
        <fullName evidence="3">Sel1 repeat family protein</fullName>
    </recommendedName>
</protein>
<evidence type="ECO:0000313" key="2">
    <source>
        <dbReference type="Proteomes" id="UP001556220"/>
    </source>
</evidence>
<gene>
    <name evidence="1" type="ORF">ABQJ54_15920</name>
</gene>
<keyword evidence="2" id="KW-1185">Reference proteome</keyword>
<dbReference type="Proteomes" id="UP001556220">
    <property type="component" value="Unassembled WGS sequence"/>
</dbReference>
<proteinExistence type="predicted"/>
<accession>A0ABV3QI71</accession>
<dbReference type="Gene3D" id="1.25.40.10">
    <property type="entry name" value="Tetratricopeptide repeat domain"/>
    <property type="match status" value="1"/>
</dbReference>
<dbReference type="InterPro" id="IPR011990">
    <property type="entry name" value="TPR-like_helical_dom_sf"/>
</dbReference>
<dbReference type="EMBL" id="JBFOHK010000004">
    <property type="protein sequence ID" value="MEW9573244.1"/>
    <property type="molecule type" value="Genomic_DNA"/>
</dbReference>
<reference evidence="1 2" key="1">
    <citation type="submission" date="2024-06" db="EMBL/GenBank/DDBJ databases">
        <authorList>
            <person name="Woo H."/>
        </authorList>
    </citation>
    <scope>NUCLEOTIDE SEQUENCE [LARGE SCALE GENOMIC DNA]</scope>
    <source>
        <strain evidence="1 2">Si-c</strain>
    </source>
</reference>
<evidence type="ECO:0000313" key="1">
    <source>
        <dbReference type="EMBL" id="MEW9573244.1"/>
    </source>
</evidence>
<dbReference type="RefSeq" id="WP_367855294.1">
    <property type="nucleotide sequence ID" value="NZ_JBFOHK010000004.1"/>
</dbReference>
<organism evidence="1 2">
    <name type="scientific">Rhodanobacter lycopersici</name>
    <dbReference type="NCBI Taxonomy" id="3162487"/>
    <lineage>
        <taxon>Bacteria</taxon>
        <taxon>Pseudomonadati</taxon>
        <taxon>Pseudomonadota</taxon>
        <taxon>Gammaproteobacteria</taxon>
        <taxon>Lysobacterales</taxon>
        <taxon>Rhodanobacteraceae</taxon>
        <taxon>Rhodanobacter</taxon>
    </lineage>
</organism>
<sequence>MPTMAMAANDDAGAPATASSAPSDADLANTSCAIGEEQFLPGDYYYCLATQSYGLHHYARAQKFFATAASWASKPAQYVLGIMALNGDHQPVNRPLALAWLALAAERPRSTFASASASLEAALTPVERQAADKLLASMRPTYGDATAAVRAEKRYEQGMARLARLAAAGGHYCMAGITTPADPGVAGDPEQCPPVQAMTRALDQIAARVFDGWTGHVTVGPLQQVDAPAAARHPG</sequence>
<evidence type="ECO:0008006" key="3">
    <source>
        <dbReference type="Google" id="ProtNLM"/>
    </source>
</evidence>